<evidence type="ECO:0000256" key="1">
    <source>
        <dbReference type="SAM" id="MobiDB-lite"/>
    </source>
</evidence>
<dbReference type="PANTHER" id="PTHR42759">
    <property type="entry name" value="MOXR FAMILY PROTEIN"/>
    <property type="match status" value="1"/>
</dbReference>
<dbReference type="Gene3D" id="3.40.50.300">
    <property type="entry name" value="P-loop containing nucleotide triphosphate hydrolases"/>
    <property type="match status" value="1"/>
</dbReference>
<dbReference type="Pfam" id="PF07728">
    <property type="entry name" value="AAA_5"/>
    <property type="match status" value="1"/>
</dbReference>
<dbReference type="InterPro" id="IPR027417">
    <property type="entry name" value="P-loop_NTPase"/>
</dbReference>
<proteinExistence type="predicted"/>
<feature type="domain" description="AAA+ ATPase" evidence="2">
    <location>
        <begin position="68"/>
        <end position="246"/>
    </location>
</feature>
<dbReference type="CDD" id="cd00009">
    <property type="entry name" value="AAA"/>
    <property type="match status" value="1"/>
</dbReference>
<evidence type="ECO:0000259" key="2">
    <source>
        <dbReference type="SMART" id="SM00382"/>
    </source>
</evidence>
<dbReference type="SUPFAM" id="SSF52540">
    <property type="entry name" value="P-loop containing nucleoside triphosphate hydrolases"/>
    <property type="match status" value="1"/>
</dbReference>
<dbReference type="InterPro" id="IPR003593">
    <property type="entry name" value="AAA+_ATPase"/>
</dbReference>
<dbReference type="EMBL" id="CP141261">
    <property type="protein sequence ID" value="WRL63588.1"/>
    <property type="molecule type" value="Genomic_DNA"/>
</dbReference>
<dbReference type="InterPro" id="IPR011704">
    <property type="entry name" value="ATPase_dyneun-rel_AAA"/>
</dbReference>
<dbReference type="InterPro" id="IPR050764">
    <property type="entry name" value="CbbQ/NirQ/NorQ/GpvN"/>
</dbReference>
<dbReference type="PANTHER" id="PTHR42759:SF1">
    <property type="entry name" value="MAGNESIUM-CHELATASE SUBUNIT CHLD"/>
    <property type="match status" value="1"/>
</dbReference>
<reference evidence="3 4" key="1">
    <citation type="submission" date="2023-12" db="EMBL/GenBank/DDBJ databases">
        <title>Blastococcus brunescens sp. nov., an actonobacterium isolated from sandstone collected in sahara desert.</title>
        <authorList>
            <person name="Gtari M."/>
            <person name="Ghodhbane F."/>
        </authorList>
    </citation>
    <scope>NUCLEOTIDE SEQUENCE [LARGE SCALE GENOMIC DNA]</scope>
    <source>
        <strain evidence="3 4">BMG 8361</strain>
    </source>
</reference>
<feature type="region of interest" description="Disordered" evidence="1">
    <location>
        <begin position="1"/>
        <end position="32"/>
    </location>
</feature>
<organism evidence="3 4">
    <name type="scientific">Blastococcus brunescens</name>
    <dbReference type="NCBI Taxonomy" id="1564165"/>
    <lineage>
        <taxon>Bacteria</taxon>
        <taxon>Bacillati</taxon>
        <taxon>Actinomycetota</taxon>
        <taxon>Actinomycetes</taxon>
        <taxon>Geodermatophilales</taxon>
        <taxon>Geodermatophilaceae</taxon>
        <taxon>Blastococcus</taxon>
    </lineage>
</organism>
<dbReference type="SMART" id="SM00382">
    <property type="entry name" value="AAA"/>
    <property type="match status" value="1"/>
</dbReference>
<protein>
    <submittedName>
        <fullName evidence="3">MoxR family ATPase</fullName>
    </submittedName>
</protein>
<gene>
    <name evidence="3" type="ORF">U6N30_28560</name>
</gene>
<dbReference type="Proteomes" id="UP001324287">
    <property type="component" value="Chromosome"/>
</dbReference>
<evidence type="ECO:0000313" key="3">
    <source>
        <dbReference type="EMBL" id="WRL63588.1"/>
    </source>
</evidence>
<sequence>MSCTLTGRWSRQEASFPGIGSQTSGSDEGHSVETAGFDTVDAVLAALQERNYIADRGLGMAVHLALRLGRPLLLEGDAGVGKTEMAKVLADLRGVPLIRLQCYEGIDASQALYEWDYPRQLLHLRMVEASAHAGEPVAPDLYTEQFLLERPLLKAIRAGSRGVLLIDEIDRADDEFEAFLLEILADFQVSIPEFGTVAAEEPPVVILTSNRTREIHEALRRRCLYYWIEHPSVDRLRRIIRMRAPEVDAQLTRRVAETVARLRAMDLFKPPAVAESIEWARALDLLGVDDIDLATAQDTLTTIVKEREDVVRVRSALRDVLGA</sequence>
<accession>A0ABZ1B122</accession>
<dbReference type="RefSeq" id="WP_324274923.1">
    <property type="nucleotide sequence ID" value="NZ_CP141261.1"/>
</dbReference>
<name>A0ABZ1B122_9ACTN</name>
<evidence type="ECO:0000313" key="4">
    <source>
        <dbReference type="Proteomes" id="UP001324287"/>
    </source>
</evidence>
<keyword evidence="4" id="KW-1185">Reference proteome</keyword>
<feature type="compositionally biased region" description="Polar residues" evidence="1">
    <location>
        <begin position="1"/>
        <end position="13"/>
    </location>
</feature>